<dbReference type="RefSeq" id="WP_013137465.1">
    <property type="nucleotide sequence ID" value="NC_014168.1"/>
</dbReference>
<dbReference type="SUPFAM" id="SSF54637">
    <property type="entry name" value="Thioesterase/thiol ester dehydrase-isomerase"/>
    <property type="match status" value="1"/>
</dbReference>
<dbReference type="GO" id="GO:0047617">
    <property type="term" value="F:fatty acyl-CoA hydrolase activity"/>
    <property type="evidence" value="ECO:0007669"/>
    <property type="project" value="InterPro"/>
</dbReference>
<evidence type="ECO:0000256" key="1">
    <source>
        <dbReference type="ARBA" id="ARBA00008324"/>
    </source>
</evidence>
<dbReference type="NCBIfam" id="TIGR00369">
    <property type="entry name" value="unchar_dom_1"/>
    <property type="match status" value="1"/>
</dbReference>
<keyword evidence="2" id="KW-0378">Hydrolase</keyword>
<dbReference type="InterPro" id="IPR029069">
    <property type="entry name" value="HotDog_dom_sf"/>
</dbReference>
<feature type="region of interest" description="Disordered" evidence="3">
    <location>
        <begin position="1"/>
        <end position="31"/>
    </location>
</feature>
<dbReference type="STRING" id="640132.Srot_0525"/>
<dbReference type="AlphaFoldDB" id="D6ZCG7"/>
<dbReference type="CDD" id="cd03443">
    <property type="entry name" value="PaaI_thioesterase"/>
    <property type="match status" value="1"/>
</dbReference>
<feature type="domain" description="Thioesterase" evidence="4">
    <location>
        <begin position="86"/>
        <end position="162"/>
    </location>
</feature>
<sequence>MTMPPEPRTPDSWGPARSKTVQWHDPAPNAAAGRRMSGAEYLAAMRDGRLPGPPISGLLGMELVSFGEGEVVFRCVPDDSAHNPIGVVHGGLVCALLDSVCGCAAHTMLPAGVGYTSIELKVSYVRPVRSGDELTAKGWLVKPGSRVSFAEGEVRNQDGKVVETASSSLLIMKP</sequence>
<evidence type="ECO:0000313" key="6">
    <source>
        <dbReference type="Proteomes" id="UP000002247"/>
    </source>
</evidence>
<dbReference type="Proteomes" id="UP000002247">
    <property type="component" value="Chromosome"/>
</dbReference>
<evidence type="ECO:0000256" key="2">
    <source>
        <dbReference type="ARBA" id="ARBA00022801"/>
    </source>
</evidence>
<evidence type="ECO:0000256" key="3">
    <source>
        <dbReference type="SAM" id="MobiDB-lite"/>
    </source>
</evidence>
<name>D6ZCG7_SEGRD</name>
<dbReference type="InterPro" id="IPR006683">
    <property type="entry name" value="Thioestr_dom"/>
</dbReference>
<dbReference type="InterPro" id="IPR003736">
    <property type="entry name" value="PAAI_dom"/>
</dbReference>
<evidence type="ECO:0000313" key="5">
    <source>
        <dbReference type="EMBL" id="ADG97009.1"/>
    </source>
</evidence>
<proteinExistence type="inferred from homology"/>
<protein>
    <submittedName>
        <fullName evidence="5">Thioesterase superfamily protein</fullName>
    </submittedName>
</protein>
<dbReference type="KEGG" id="srt:Srot_0525"/>
<keyword evidence="6" id="KW-1185">Reference proteome</keyword>
<dbReference type="HOGENOM" id="CLU_089876_3_0_11"/>
<dbReference type="EMBL" id="CP001958">
    <property type="protein sequence ID" value="ADG97009.1"/>
    <property type="molecule type" value="Genomic_DNA"/>
</dbReference>
<evidence type="ECO:0000259" key="4">
    <source>
        <dbReference type="Pfam" id="PF03061"/>
    </source>
</evidence>
<organism evidence="5 6">
    <name type="scientific">Segniliparus rotundus (strain ATCC BAA-972 / CDC 1076 / CIP 108378 / DSM 44985 / JCM 13578)</name>
    <dbReference type="NCBI Taxonomy" id="640132"/>
    <lineage>
        <taxon>Bacteria</taxon>
        <taxon>Bacillati</taxon>
        <taxon>Actinomycetota</taxon>
        <taxon>Actinomycetes</taxon>
        <taxon>Mycobacteriales</taxon>
        <taxon>Segniliparaceae</taxon>
        <taxon>Segniliparus</taxon>
    </lineage>
</organism>
<dbReference type="eggNOG" id="COG2050">
    <property type="taxonomic scope" value="Bacteria"/>
</dbReference>
<dbReference type="Pfam" id="PF03061">
    <property type="entry name" value="4HBT"/>
    <property type="match status" value="1"/>
</dbReference>
<reference evidence="5 6" key="1">
    <citation type="journal article" date="2010" name="Stand. Genomic Sci.">
        <title>Complete genome sequence of Segniliparus rotundus type strain (CDC 1076).</title>
        <authorList>
            <person name="Sikorski J."/>
            <person name="Lapidus A."/>
            <person name="Copeland A."/>
            <person name="Misra M."/>
            <person name="Glavina Del Rio T."/>
            <person name="Nolan M."/>
            <person name="Lucas S."/>
            <person name="Chen F."/>
            <person name="Tice H."/>
            <person name="Cheng J.F."/>
            <person name="Jando M."/>
            <person name="Schneider S."/>
            <person name="Bruce D."/>
            <person name="Goodwin L."/>
            <person name="Pitluck S."/>
            <person name="Liolios K."/>
            <person name="Mikhailova N."/>
            <person name="Pati A."/>
            <person name="Ivanova N."/>
            <person name="Mavromatis K."/>
            <person name="Chen A."/>
            <person name="Palaniappan K."/>
            <person name="Chertkov O."/>
            <person name="Land M."/>
            <person name="Hauser L."/>
            <person name="Chang Y.J."/>
            <person name="Jeffries C.D."/>
            <person name="Brettin T."/>
            <person name="Detter J.C."/>
            <person name="Han C."/>
            <person name="Rohde M."/>
            <person name="Goker M."/>
            <person name="Bristow J."/>
            <person name="Eisen J.A."/>
            <person name="Markowitz V."/>
            <person name="Hugenholtz P."/>
            <person name="Kyrpides N.C."/>
            <person name="Klenk H.P."/>
        </authorList>
    </citation>
    <scope>NUCLEOTIDE SEQUENCE [LARGE SCALE GENOMIC DNA]</scope>
    <source>
        <strain evidence="6">ATCC BAA-972 / CDC 1076 / CIP 108378 / DSM 44985 / JCM 13578</strain>
    </source>
</reference>
<dbReference type="InterPro" id="IPR039298">
    <property type="entry name" value="ACOT13"/>
</dbReference>
<gene>
    <name evidence="5" type="ordered locus">Srot_0525</name>
</gene>
<dbReference type="Gene3D" id="3.10.129.10">
    <property type="entry name" value="Hotdog Thioesterase"/>
    <property type="match status" value="1"/>
</dbReference>
<dbReference type="PANTHER" id="PTHR21660:SF1">
    <property type="entry name" value="ACYL-COENZYME A THIOESTERASE 13"/>
    <property type="match status" value="1"/>
</dbReference>
<comment type="similarity">
    <text evidence="1">Belongs to the thioesterase PaaI family.</text>
</comment>
<dbReference type="OrthoDB" id="9813282at2"/>
<dbReference type="PANTHER" id="PTHR21660">
    <property type="entry name" value="THIOESTERASE SUPERFAMILY MEMBER-RELATED"/>
    <property type="match status" value="1"/>
</dbReference>
<accession>D6ZCG7</accession>